<comment type="caution">
    <text evidence="1">The sequence shown here is derived from an EMBL/GenBank/DDBJ whole genome shotgun (WGS) entry which is preliminary data.</text>
</comment>
<accession>A0ABQ0WYW6</accession>
<evidence type="ECO:0000313" key="1">
    <source>
        <dbReference type="EMBL" id="GEO72838.1"/>
    </source>
</evidence>
<protein>
    <submittedName>
        <fullName evidence="1">Uncharacterized protein</fullName>
    </submittedName>
</protein>
<dbReference type="Proteomes" id="UP000321794">
    <property type="component" value="Unassembled WGS sequence"/>
</dbReference>
<dbReference type="EMBL" id="BJZK01000028">
    <property type="protein sequence ID" value="GEO72838.1"/>
    <property type="molecule type" value="Genomic_DNA"/>
</dbReference>
<gene>
    <name evidence="1" type="ORF">LZY01_20060</name>
</gene>
<sequence>MKIKEFIDKIRELGLMYDVQLKDNYQAETEITVTRYGVWLFRVTYQNERVLVNPMFPQVKKGPEDKEARKLAAELAHTPNDKKEIRYRLQNKAGQYLRGMSVETLMTGPFYRMSFDFDPYGMTFTPRQIKFPLQYVGLKTVEVK</sequence>
<reference evidence="1 2" key="1">
    <citation type="submission" date="2019-07" db="EMBL/GenBank/DDBJ databases">
        <title>Whole genome shotgun sequence of Lactobacillus zymae NBRC 107157.</title>
        <authorList>
            <person name="Hosoyama A."/>
            <person name="Uohara A."/>
            <person name="Ohji S."/>
            <person name="Ichikawa N."/>
        </authorList>
    </citation>
    <scope>NUCLEOTIDE SEQUENCE [LARGE SCALE GENOMIC DNA]</scope>
    <source>
        <strain evidence="1 2">NBRC 107157</strain>
    </source>
</reference>
<name>A0ABQ0WYW6_9LACO</name>
<organism evidence="1 2">
    <name type="scientific">Levilactobacillus zymae</name>
    <dbReference type="NCBI Taxonomy" id="267363"/>
    <lineage>
        <taxon>Bacteria</taxon>
        <taxon>Bacillati</taxon>
        <taxon>Bacillota</taxon>
        <taxon>Bacilli</taxon>
        <taxon>Lactobacillales</taxon>
        <taxon>Lactobacillaceae</taxon>
        <taxon>Levilactobacillus</taxon>
    </lineage>
</organism>
<dbReference type="RefSeq" id="WP_057730186.1">
    <property type="nucleotide sequence ID" value="NZ_BJZK01000028.1"/>
</dbReference>
<proteinExistence type="predicted"/>
<evidence type="ECO:0000313" key="2">
    <source>
        <dbReference type="Proteomes" id="UP000321794"/>
    </source>
</evidence>
<keyword evidence="2" id="KW-1185">Reference proteome</keyword>